<dbReference type="InterPro" id="IPR002763">
    <property type="entry name" value="DUF72"/>
</dbReference>
<dbReference type="RefSeq" id="WP_021009653.1">
    <property type="nucleotide sequence ID" value="NZ_ASHR01000008.1"/>
</dbReference>
<reference evidence="1 2" key="1">
    <citation type="journal article" date="2013" name="Genome Announc.">
        <title>First draft genome sequence from a member of the genus agrococcus, isolated from modern microbialites.</title>
        <authorList>
            <person name="White R.A.III."/>
            <person name="Grassa C.J."/>
            <person name="Suttle C.A."/>
        </authorList>
    </citation>
    <scope>NUCLEOTIDE SEQUENCE [LARGE SCALE GENOMIC DNA]</scope>
    <source>
        <strain evidence="1 2">RW1</strain>
    </source>
</reference>
<evidence type="ECO:0000313" key="1">
    <source>
        <dbReference type="EMBL" id="ERG65186.1"/>
    </source>
</evidence>
<proteinExistence type="predicted"/>
<dbReference type="EMBL" id="ASHR01000008">
    <property type="protein sequence ID" value="ERG65186.1"/>
    <property type="molecule type" value="Genomic_DNA"/>
</dbReference>
<dbReference type="Gene3D" id="3.20.20.410">
    <property type="entry name" value="Protein of unknown function UPF0759"/>
    <property type="match status" value="1"/>
</dbReference>
<dbReference type="OrthoDB" id="9780310at2"/>
<gene>
    <name evidence="1" type="ORF">L332_12150</name>
</gene>
<keyword evidence="2" id="KW-1185">Reference proteome</keyword>
<protein>
    <recommendedName>
        <fullName evidence="3">DUF72 domain-containing protein</fullName>
    </recommendedName>
</protein>
<organism evidence="1 2">
    <name type="scientific">Agrococcus pavilionensis RW1</name>
    <dbReference type="NCBI Taxonomy" id="1330458"/>
    <lineage>
        <taxon>Bacteria</taxon>
        <taxon>Bacillati</taxon>
        <taxon>Actinomycetota</taxon>
        <taxon>Actinomycetes</taxon>
        <taxon>Micrococcales</taxon>
        <taxon>Microbacteriaceae</taxon>
        <taxon>Agrococcus</taxon>
    </lineage>
</organism>
<dbReference type="Pfam" id="PF01904">
    <property type="entry name" value="DUF72"/>
    <property type="match status" value="1"/>
</dbReference>
<sequence length="293" mass="32863">MTPTRPSEPAAGRARVGISGWRYASWRGDFYPKGLVQRRELEYVGERMSSVELNGSFYSLQRPASYERWRDAVPEGFVFAVKGPRFITHMLRLRNVETAMANFFASGVLALGAKLGPILWQLPERQELDAPQLEAFFAGPPRSTGDALALARRHDERMVGRTWLEEVTDAPLRHVLEPRARSFETPEAAELLRTHDVALAVADTAGRWPAFGEVTSDFVYIRLHGSRELYASGYTPKELDDWAERIRGWTSGAATPDGRPRDVYAYFDNDIHGHAPHDAVALGARVERWPASG</sequence>
<dbReference type="PANTHER" id="PTHR30348">
    <property type="entry name" value="UNCHARACTERIZED PROTEIN YECE"/>
    <property type="match status" value="1"/>
</dbReference>
<dbReference type="PANTHER" id="PTHR30348:SF4">
    <property type="entry name" value="DUF72 DOMAIN-CONTAINING PROTEIN"/>
    <property type="match status" value="1"/>
</dbReference>
<dbReference type="InterPro" id="IPR036520">
    <property type="entry name" value="UPF0759_sf"/>
</dbReference>
<comment type="caution">
    <text evidence="1">The sequence shown here is derived from an EMBL/GenBank/DDBJ whole genome shotgun (WGS) entry which is preliminary data.</text>
</comment>
<dbReference type="AlphaFoldDB" id="U1MTB1"/>
<evidence type="ECO:0008006" key="3">
    <source>
        <dbReference type="Google" id="ProtNLM"/>
    </source>
</evidence>
<accession>U1MTB1</accession>
<name>U1MTB1_9MICO</name>
<dbReference type="SUPFAM" id="SSF117396">
    <property type="entry name" value="TM1631-like"/>
    <property type="match status" value="1"/>
</dbReference>
<evidence type="ECO:0000313" key="2">
    <source>
        <dbReference type="Proteomes" id="UP000016462"/>
    </source>
</evidence>
<dbReference type="Proteomes" id="UP000016462">
    <property type="component" value="Unassembled WGS sequence"/>
</dbReference>